<feature type="transmembrane region" description="Helical" evidence="6">
    <location>
        <begin position="237"/>
        <end position="255"/>
    </location>
</feature>
<feature type="transmembrane region" description="Helical" evidence="6">
    <location>
        <begin position="111"/>
        <end position="128"/>
    </location>
</feature>
<feature type="transmembrane region" description="Helical" evidence="6">
    <location>
        <begin position="55"/>
        <end position="77"/>
    </location>
</feature>
<feature type="transmembrane region" description="Helical" evidence="6">
    <location>
        <begin position="175"/>
        <end position="192"/>
    </location>
</feature>
<keyword evidence="5 6" id="KW-0472">Membrane</keyword>
<evidence type="ECO:0000259" key="7">
    <source>
        <dbReference type="Pfam" id="PF00892"/>
    </source>
</evidence>
<evidence type="ECO:0000256" key="1">
    <source>
        <dbReference type="ARBA" id="ARBA00004141"/>
    </source>
</evidence>
<comment type="subcellular location">
    <subcellularLocation>
        <location evidence="1">Membrane</location>
        <topology evidence="1">Multi-pass membrane protein</topology>
    </subcellularLocation>
</comment>
<gene>
    <name evidence="8" type="ORF">SCARR_05611</name>
</gene>
<dbReference type="PANTHER" id="PTHR32322">
    <property type="entry name" value="INNER MEMBRANE TRANSPORTER"/>
    <property type="match status" value="1"/>
</dbReference>
<dbReference type="EMBL" id="CAAHFH010000004">
    <property type="protein sequence ID" value="VGO23504.1"/>
    <property type="molecule type" value="Genomic_DNA"/>
</dbReference>
<organism evidence="8 9">
    <name type="scientific">Pontiella sulfatireligans</name>
    <dbReference type="NCBI Taxonomy" id="2750658"/>
    <lineage>
        <taxon>Bacteria</taxon>
        <taxon>Pseudomonadati</taxon>
        <taxon>Kiritimatiellota</taxon>
        <taxon>Kiritimatiellia</taxon>
        <taxon>Kiritimatiellales</taxon>
        <taxon>Pontiellaceae</taxon>
        <taxon>Pontiella</taxon>
    </lineage>
</organism>
<proteinExistence type="inferred from homology"/>
<evidence type="ECO:0000313" key="8">
    <source>
        <dbReference type="EMBL" id="VGO23504.1"/>
    </source>
</evidence>
<name>A0A6C2UWD6_9BACT</name>
<sequence>MSVAIFFFAIISPVGKIVLDHIHPLTLNTLRLFGAAVCFWITSIFVRETVSKKDLFFLFFAAVFGTMLNQGLFIIGLSKTNPVHSSLMTSMAPLLTLTISAIYLKEKITCSRIAGVLIGALGAAILIFMNKQAGDHPSSIGGDILCLCAQLSYAIYLTFFLKLIKKYNPVTISKWLFSFSFICFFFISFRHIEADHILSLPPDIWIRIFVIAILCTYVTFTLLMSAQKSLNPTVISAYNYFLPLIGAGISVAVGLGTVDCYTVLATALILVGVMFVNK</sequence>
<keyword evidence="9" id="KW-1185">Reference proteome</keyword>
<comment type="similarity">
    <text evidence="2">Belongs to the EamA transporter family.</text>
</comment>
<dbReference type="Proteomes" id="UP000346198">
    <property type="component" value="Unassembled WGS sequence"/>
</dbReference>
<accession>A0A6C2UWD6</accession>
<evidence type="ECO:0000256" key="3">
    <source>
        <dbReference type="ARBA" id="ARBA00022692"/>
    </source>
</evidence>
<protein>
    <recommendedName>
        <fullName evidence="7">EamA domain-containing protein</fullName>
    </recommendedName>
</protein>
<dbReference type="InterPro" id="IPR000620">
    <property type="entry name" value="EamA_dom"/>
</dbReference>
<dbReference type="PANTHER" id="PTHR32322:SF2">
    <property type="entry name" value="EAMA DOMAIN-CONTAINING PROTEIN"/>
    <property type="match status" value="1"/>
</dbReference>
<keyword evidence="4 6" id="KW-1133">Transmembrane helix</keyword>
<reference evidence="8 9" key="1">
    <citation type="submission" date="2019-04" db="EMBL/GenBank/DDBJ databases">
        <authorList>
            <person name="Van Vliet M D."/>
        </authorList>
    </citation>
    <scope>NUCLEOTIDE SEQUENCE [LARGE SCALE GENOMIC DNA]</scope>
    <source>
        <strain evidence="8 9">F21</strain>
    </source>
</reference>
<evidence type="ECO:0000313" key="9">
    <source>
        <dbReference type="Proteomes" id="UP000346198"/>
    </source>
</evidence>
<dbReference type="SUPFAM" id="SSF103481">
    <property type="entry name" value="Multidrug resistance efflux transporter EmrE"/>
    <property type="match status" value="2"/>
</dbReference>
<dbReference type="InterPro" id="IPR037185">
    <property type="entry name" value="EmrE-like"/>
</dbReference>
<feature type="domain" description="EamA" evidence="7">
    <location>
        <begin position="142"/>
        <end position="277"/>
    </location>
</feature>
<feature type="transmembrane region" description="Helical" evidence="6">
    <location>
        <begin position="204"/>
        <end position="225"/>
    </location>
</feature>
<evidence type="ECO:0000256" key="5">
    <source>
        <dbReference type="ARBA" id="ARBA00023136"/>
    </source>
</evidence>
<evidence type="ECO:0000256" key="4">
    <source>
        <dbReference type="ARBA" id="ARBA00022989"/>
    </source>
</evidence>
<dbReference type="InterPro" id="IPR050638">
    <property type="entry name" value="AA-Vitamin_Transporters"/>
</dbReference>
<dbReference type="GO" id="GO:0016020">
    <property type="term" value="C:membrane"/>
    <property type="evidence" value="ECO:0007669"/>
    <property type="project" value="UniProtKB-SubCell"/>
</dbReference>
<feature type="domain" description="EamA" evidence="7">
    <location>
        <begin position="3"/>
        <end position="127"/>
    </location>
</feature>
<feature type="transmembrane region" description="Helical" evidence="6">
    <location>
        <begin position="140"/>
        <end position="163"/>
    </location>
</feature>
<feature type="transmembrane region" description="Helical" evidence="6">
    <location>
        <begin position="261"/>
        <end position="277"/>
    </location>
</feature>
<dbReference type="Pfam" id="PF00892">
    <property type="entry name" value="EamA"/>
    <property type="match status" value="2"/>
</dbReference>
<evidence type="ECO:0000256" key="6">
    <source>
        <dbReference type="SAM" id="Phobius"/>
    </source>
</evidence>
<feature type="transmembrane region" description="Helical" evidence="6">
    <location>
        <begin position="26"/>
        <end position="46"/>
    </location>
</feature>
<evidence type="ECO:0000256" key="2">
    <source>
        <dbReference type="ARBA" id="ARBA00007362"/>
    </source>
</evidence>
<dbReference type="AlphaFoldDB" id="A0A6C2UWD6"/>
<keyword evidence="3 6" id="KW-0812">Transmembrane</keyword>
<feature type="transmembrane region" description="Helical" evidence="6">
    <location>
        <begin position="83"/>
        <end position="104"/>
    </location>
</feature>